<dbReference type="GeneID" id="6369774"/>
<reference evidence="1 2" key="1">
    <citation type="journal article" date="2010" name="Virology">
        <title>A jumbo phage infecting the phytopathogen Ralstonia solanacearum defines a new lineage of the Myoviridae family.</title>
        <authorList>
            <person name="Yamada T."/>
            <person name="Satoh S."/>
            <person name="Ishikawa H."/>
            <person name="Fujiwara A."/>
            <person name="Kawasaki T."/>
            <person name="Fujie M."/>
            <person name="Ogata H."/>
        </authorList>
    </citation>
    <scope>NUCLEOTIDE SEQUENCE [LARGE SCALE GENOMIC DNA]</scope>
</reference>
<dbReference type="RefSeq" id="YP_001950187.1">
    <property type="nucleotide sequence ID" value="NC_010811.2"/>
</dbReference>
<organism evidence="1 2">
    <name type="scientific">Ralstonia phage phiRSL1</name>
    <dbReference type="NCBI Taxonomy" id="1980924"/>
    <lineage>
        <taxon>Viruses</taxon>
        <taxon>Duplodnaviria</taxon>
        <taxon>Heunggongvirae</taxon>
        <taxon>Uroviricota</taxon>
        <taxon>Caudoviricetes</taxon>
        <taxon>Mieseafarmvirus</taxon>
        <taxon>Mieseafarmvirus RSL1</taxon>
    </lineage>
</organism>
<name>B2ZYF8_9CAUD</name>
<accession>B2ZYF8</accession>
<keyword evidence="2" id="KW-1185">Reference proteome</keyword>
<dbReference type="EMBL" id="AB366653">
    <property type="protein sequence ID" value="BAG41757.1"/>
    <property type="molecule type" value="Genomic_DNA"/>
</dbReference>
<evidence type="ECO:0000313" key="1">
    <source>
        <dbReference type="EMBL" id="BAG41757.1"/>
    </source>
</evidence>
<evidence type="ECO:0000313" key="2">
    <source>
        <dbReference type="Proteomes" id="UP000001034"/>
    </source>
</evidence>
<dbReference type="KEGG" id="vg:6369774"/>
<sequence length="204" mass="23656">MLNTMEFDHIVAELSKHLVMGHIAFVNGVNTQHARQLQPMKDGVYGLYFRLQVHAWNGGYERNGQVHHAEWERRYDRVLHVIVTERHNVFVARTDRTRSTELPPLDQWENTTNHDSCWSQNGFGLREVVNEAYETCWAHMPEPHKLPPVMTPIMCQFENWCFGAPPFTAVKVKAVVDPEDSYRKVLLDIKPLTCHLNIIDPEAS</sequence>
<protein>
    <submittedName>
        <fullName evidence="1">Uncharacterized protein</fullName>
    </submittedName>
</protein>
<dbReference type="Proteomes" id="UP000001034">
    <property type="component" value="Segment"/>
</dbReference>
<proteinExistence type="predicted"/>